<dbReference type="EMBL" id="DAAUOZ010000003">
    <property type="protein sequence ID" value="HAF2550209.1"/>
    <property type="molecule type" value="Genomic_DNA"/>
</dbReference>
<name>A0A744FS95_SALER</name>
<gene>
    <name evidence="1" type="ORF">G8N34_001231</name>
</gene>
<dbReference type="RefSeq" id="WP_157701188.1">
    <property type="nucleotide sequence ID" value="NZ_BCOB01000104.1"/>
</dbReference>
<dbReference type="AlphaFoldDB" id="A0A744FS95"/>
<reference evidence="1" key="1">
    <citation type="journal article" date="2018" name="Genome Biol.">
        <title>SKESA: strategic k-mer extension for scrupulous assemblies.</title>
        <authorList>
            <person name="Souvorov A."/>
            <person name="Agarwala R."/>
            <person name="Lipman D.J."/>
        </authorList>
    </citation>
    <scope>NUCLEOTIDE SEQUENCE</scope>
    <source>
        <strain evidence="1">MA.NL_L19</strain>
    </source>
</reference>
<organism evidence="1">
    <name type="scientific">Salmonella enterica</name>
    <name type="common">Salmonella choleraesuis</name>
    <dbReference type="NCBI Taxonomy" id="28901"/>
    <lineage>
        <taxon>Bacteria</taxon>
        <taxon>Pseudomonadati</taxon>
        <taxon>Pseudomonadota</taxon>
        <taxon>Gammaproteobacteria</taxon>
        <taxon>Enterobacterales</taxon>
        <taxon>Enterobacteriaceae</taxon>
        <taxon>Salmonella</taxon>
    </lineage>
</organism>
<reference evidence="1" key="2">
    <citation type="submission" date="2020-02" db="EMBL/GenBank/DDBJ databases">
        <authorList>
            <consortium name="NCBI Pathogen Detection Project"/>
        </authorList>
    </citation>
    <scope>NUCLEOTIDE SEQUENCE</scope>
    <source>
        <strain evidence="1">MA.NL_L19</strain>
    </source>
</reference>
<protein>
    <submittedName>
        <fullName evidence="1">Uncharacterized protein</fullName>
    </submittedName>
</protein>
<evidence type="ECO:0000313" key="1">
    <source>
        <dbReference type="EMBL" id="HAF2550209.1"/>
    </source>
</evidence>
<sequence length="91" mass="10325">MSAQSDGVRGCEQWENENTGGKFFYGDFATAAYFNFVIHPNYMDRLFSPLLYIFASNNGGLRLIFNFVWQVSSRVGDMFSQFDVAIASHGF</sequence>
<accession>A0A744FS95</accession>
<proteinExistence type="predicted"/>
<comment type="caution">
    <text evidence="1">The sequence shown here is derived from an EMBL/GenBank/DDBJ whole genome shotgun (WGS) entry which is preliminary data.</text>
</comment>